<gene>
    <name evidence="2" type="ORF">METZ01_LOCUS489079</name>
</gene>
<protein>
    <recommendedName>
        <fullName evidence="3">Cytochrome P450</fullName>
    </recommendedName>
</protein>
<reference evidence="2" key="1">
    <citation type="submission" date="2018-05" db="EMBL/GenBank/DDBJ databases">
        <authorList>
            <person name="Lanie J.A."/>
            <person name="Ng W.-L."/>
            <person name="Kazmierczak K.M."/>
            <person name="Andrzejewski T.M."/>
            <person name="Davidsen T.M."/>
            <person name="Wayne K.J."/>
            <person name="Tettelin H."/>
            <person name="Glass J.I."/>
            <person name="Rusch D."/>
            <person name="Podicherti R."/>
            <person name="Tsui H.-C.T."/>
            <person name="Winkler M.E."/>
        </authorList>
    </citation>
    <scope>NUCLEOTIDE SEQUENCE</scope>
</reference>
<feature type="region of interest" description="Disordered" evidence="1">
    <location>
        <begin position="1"/>
        <end position="21"/>
    </location>
</feature>
<dbReference type="AlphaFoldDB" id="A0A383CWE3"/>
<evidence type="ECO:0008006" key="3">
    <source>
        <dbReference type="Google" id="ProtNLM"/>
    </source>
</evidence>
<evidence type="ECO:0000313" key="2">
    <source>
        <dbReference type="EMBL" id="SVE36225.1"/>
    </source>
</evidence>
<dbReference type="EMBL" id="UINC01212065">
    <property type="protein sequence ID" value="SVE36225.1"/>
    <property type="molecule type" value="Genomic_DNA"/>
</dbReference>
<name>A0A383CWE3_9ZZZZ</name>
<organism evidence="2">
    <name type="scientific">marine metagenome</name>
    <dbReference type="NCBI Taxonomy" id="408172"/>
    <lineage>
        <taxon>unclassified sequences</taxon>
        <taxon>metagenomes</taxon>
        <taxon>ecological metagenomes</taxon>
    </lineage>
</organism>
<proteinExistence type="predicted"/>
<evidence type="ECO:0000256" key="1">
    <source>
        <dbReference type="SAM" id="MobiDB-lite"/>
    </source>
</evidence>
<sequence length="69" mass="7588">MPTPSDAPESIPSAGSDLEGIDLSSIDPFWTTPMADRYAAFAALRRHDPVRFFPEQETEYLAAGPGYWA</sequence>
<accession>A0A383CWE3</accession>
<feature type="non-terminal residue" evidence="2">
    <location>
        <position position="69"/>
    </location>
</feature>